<organism evidence="5 6">
    <name type="scientific">Litoribrevibacter albus</name>
    <dbReference type="NCBI Taxonomy" id="1473156"/>
    <lineage>
        <taxon>Bacteria</taxon>
        <taxon>Pseudomonadati</taxon>
        <taxon>Pseudomonadota</taxon>
        <taxon>Gammaproteobacteria</taxon>
        <taxon>Oceanospirillales</taxon>
        <taxon>Oceanospirillaceae</taxon>
        <taxon>Litoribrevibacter</taxon>
    </lineage>
</organism>
<comment type="similarity">
    <text evidence="2">Belongs to the hyi family.</text>
</comment>
<keyword evidence="1 2" id="KW-0413">Isomerase</keyword>
<dbReference type="GO" id="GO:0008903">
    <property type="term" value="F:hydroxypyruvate isomerase activity"/>
    <property type="evidence" value="ECO:0007669"/>
    <property type="project" value="TreeGrafter"/>
</dbReference>
<keyword evidence="6" id="KW-1185">Reference proteome</keyword>
<feature type="active site" description="Proton donor/acceptor" evidence="3">
    <location>
        <position position="239"/>
    </location>
</feature>
<dbReference type="GO" id="GO:0046487">
    <property type="term" value="P:glyoxylate metabolic process"/>
    <property type="evidence" value="ECO:0007669"/>
    <property type="project" value="TreeGrafter"/>
</dbReference>
<proteinExistence type="inferred from homology"/>
<dbReference type="EMBL" id="BSNM01000002">
    <property type="protein sequence ID" value="GLQ29755.1"/>
    <property type="molecule type" value="Genomic_DNA"/>
</dbReference>
<name>A0AA37W4I9_9GAMM</name>
<dbReference type="PIRSF" id="PIRSF006241">
    <property type="entry name" value="HyI"/>
    <property type="match status" value="1"/>
</dbReference>
<sequence length="260" mass="29055">MKLCANLSLMFTEVPLLERFAKARACGFDAVEIQFPYEASIDELVKAKNVAQVEVVLINVPAGDLMTGGEGLASVPELTEEYSQALAQCIEYATALNVKAVNVLAGRCLTAEQESKYWQTFEWNLSRTADALAEHKILTTFEAINTKDMPGFLVHRAEHLWSVMSRVNHPNVKAQYDLYHMAMMGENLWHDLSTRSDQIGHIQFADMPGRGEPGTGGLALKQFFQIIEDSTYDGYVAAEYKPTQQTEKTLNWMGPRVMPS</sequence>
<evidence type="ECO:0000259" key="4">
    <source>
        <dbReference type="Pfam" id="PF01261"/>
    </source>
</evidence>
<evidence type="ECO:0000256" key="1">
    <source>
        <dbReference type="ARBA" id="ARBA00023235"/>
    </source>
</evidence>
<dbReference type="InterPro" id="IPR013022">
    <property type="entry name" value="Xyl_isomerase-like_TIM-brl"/>
</dbReference>
<dbReference type="PANTHER" id="PTHR43489">
    <property type="entry name" value="ISOMERASE"/>
    <property type="match status" value="1"/>
</dbReference>
<dbReference type="AlphaFoldDB" id="A0AA37W4I9"/>
<feature type="domain" description="Xylose isomerase-like TIM barrel" evidence="4">
    <location>
        <begin position="20"/>
        <end position="253"/>
    </location>
</feature>
<protein>
    <submittedName>
        <fullName evidence="5">Hydroxypyruvate isomerase</fullName>
    </submittedName>
</protein>
<accession>A0AA37W4I9</accession>
<reference evidence="5" key="2">
    <citation type="submission" date="2023-01" db="EMBL/GenBank/DDBJ databases">
        <title>Draft genome sequence of Litoribrevibacter albus strain NBRC 110071.</title>
        <authorList>
            <person name="Sun Q."/>
            <person name="Mori K."/>
        </authorList>
    </citation>
    <scope>NUCLEOTIDE SEQUENCE</scope>
    <source>
        <strain evidence="5">NBRC 110071</strain>
    </source>
</reference>
<dbReference type="RefSeq" id="WP_284377778.1">
    <property type="nucleotide sequence ID" value="NZ_BSNM01000002.1"/>
</dbReference>
<dbReference type="PANTHER" id="PTHR43489:SF6">
    <property type="entry name" value="HYDROXYPYRUVATE ISOMERASE-RELATED"/>
    <property type="match status" value="1"/>
</dbReference>
<feature type="active site" description="Proton donor/acceptor" evidence="3">
    <location>
        <position position="142"/>
    </location>
</feature>
<dbReference type="Proteomes" id="UP001161389">
    <property type="component" value="Unassembled WGS sequence"/>
</dbReference>
<gene>
    <name evidence="5" type="primary">hyi</name>
    <name evidence="5" type="ORF">GCM10007876_02330</name>
</gene>
<dbReference type="InterPro" id="IPR050417">
    <property type="entry name" value="Sugar_Epim/Isomerase"/>
</dbReference>
<comment type="caution">
    <text evidence="5">The sequence shown here is derived from an EMBL/GenBank/DDBJ whole genome shotgun (WGS) entry which is preliminary data.</text>
</comment>
<evidence type="ECO:0000313" key="5">
    <source>
        <dbReference type="EMBL" id="GLQ29755.1"/>
    </source>
</evidence>
<dbReference type="Gene3D" id="3.20.20.150">
    <property type="entry name" value="Divalent-metal-dependent TIM barrel enzymes"/>
    <property type="match status" value="1"/>
</dbReference>
<dbReference type="Pfam" id="PF01261">
    <property type="entry name" value="AP_endonuc_2"/>
    <property type="match status" value="1"/>
</dbReference>
<evidence type="ECO:0000313" key="6">
    <source>
        <dbReference type="Proteomes" id="UP001161389"/>
    </source>
</evidence>
<evidence type="ECO:0000256" key="3">
    <source>
        <dbReference type="PIRSR" id="PIRSR006241-50"/>
    </source>
</evidence>
<dbReference type="InterPro" id="IPR026040">
    <property type="entry name" value="HyI-like"/>
</dbReference>
<reference evidence="5" key="1">
    <citation type="journal article" date="2014" name="Int. J. Syst. Evol. Microbiol.">
        <title>Complete genome sequence of Corynebacterium casei LMG S-19264T (=DSM 44701T), isolated from a smear-ripened cheese.</title>
        <authorList>
            <consortium name="US DOE Joint Genome Institute (JGI-PGF)"/>
            <person name="Walter F."/>
            <person name="Albersmeier A."/>
            <person name="Kalinowski J."/>
            <person name="Ruckert C."/>
        </authorList>
    </citation>
    <scope>NUCLEOTIDE SEQUENCE</scope>
    <source>
        <strain evidence="5">NBRC 110071</strain>
    </source>
</reference>
<dbReference type="SUPFAM" id="SSF51658">
    <property type="entry name" value="Xylose isomerase-like"/>
    <property type="match status" value="1"/>
</dbReference>
<dbReference type="InterPro" id="IPR036237">
    <property type="entry name" value="Xyl_isomerase-like_sf"/>
</dbReference>
<evidence type="ECO:0000256" key="2">
    <source>
        <dbReference type="PIRNR" id="PIRNR006241"/>
    </source>
</evidence>